<evidence type="ECO:0000256" key="3">
    <source>
        <dbReference type="RuleBase" id="RU361219"/>
    </source>
</evidence>
<comment type="pathway">
    <text evidence="3">Metabolic intermediate metabolism; (R)-mevalonate degradation; (S)-3-hydroxy-3-methylglutaryl-CoA from (R)-mevalonate: step 1/1.</text>
</comment>
<dbReference type="PROSITE" id="PS50065">
    <property type="entry name" value="HMG_COA_REDUCTASE_4"/>
    <property type="match status" value="1"/>
</dbReference>
<dbReference type="GO" id="GO:0140643">
    <property type="term" value="F:hydroxymethylglutaryl-CoA reductase (NADH) activity"/>
    <property type="evidence" value="ECO:0007669"/>
    <property type="project" value="UniProtKB-EC"/>
</dbReference>
<dbReference type="PANTHER" id="PTHR10572">
    <property type="entry name" value="3-HYDROXY-3-METHYLGLUTARYL-COENZYME A REDUCTASE"/>
    <property type="match status" value="1"/>
</dbReference>
<dbReference type="EC" id="1.1.1.88" evidence="3"/>
<dbReference type="SUPFAM" id="SSF56542">
    <property type="entry name" value="Substrate-binding domain of HMG-CoA reductase"/>
    <property type="match status" value="1"/>
</dbReference>
<dbReference type="RefSeq" id="WP_394850096.1">
    <property type="nucleotide sequence ID" value="NZ_CP089982.1"/>
</dbReference>
<protein>
    <recommendedName>
        <fullName evidence="3">3-hydroxy-3-methylglutaryl coenzyme A reductase</fullName>
        <shortName evidence="3">HMG-CoA reductase</shortName>
        <ecNumber evidence="3">1.1.1.88</ecNumber>
    </recommendedName>
</protein>
<name>A0ABZ2KT21_9BACT</name>
<keyword evidence="5" id="KW-1185">Reference proteome</keyword>
<keyword evidence="2 3" id="KW-0560">Oxidoreductase</keyword>
<dbReference type="Gene3D" id="1.10.8.660">
    <property type="match status" value="1"/>
</dbReference>
<dbReference type="PROSITE" id="PS00066">
    <property type="entry name" value="HMG_COA_REDUCTASE_1"/>
    <property type="match status" value="1"/>
</dbReference>
<evidence type="ECO:0000313" key="4">
    <source>
        <dbReference type="EMBL" id="WXA99456.1"/>
    </source>
</evidence>
<reference evidence="4 5" key="1">
    <citation type="submission" date="2021-12" db="EMBL/GenBank/DDBJ databases">
        <title>Discovery of the Pendulisporaceae a myxobacterial family with distinct sporulation behavior and unique specialized metabolism.</title>
        <authorList>
            <person name="Garcia R."/>
            <person name="Popoff A."/>
            <person name="Bader C.D."/>
            <person name="Loehr J."/>
            <person name="Walesch S."/>
            <person name="Walt C."/>
            <person name="Boldt J."/>
            <person name="Bunk B."/>
            <person name="Haeckl F.J.F.P.J."/>
            <person name="Gunesch A.P."/>
            <person name="Birkelbach J."/>
            <person name="Nuebel U."/>
            <person name="Pietschmann T."/>
            <person name="Bach T."/>
            <person name="Mueller R."/>
        </authorList>
    </citation>
    <scope>NUCLEOTIDE SEQUENCE [LARGE SCALE GENOMIC DNA]</scope>
    <source>
        <strain evidence="4 5">MSr12523</strain>
    </source>
</reference>
<dbReference type="InterPro" id="IPR009029">
    <property type="entry name" value="HMG_CoA_Rdtase_sub-bd_dom_sf"/>
</dbReference>
<evidence type="ECO:0000256" key="2">
    <source>
        <dbReference type="ARBA" id="ARBA00023002"/>
    </source>
</evidence>
<sequence length="438" mass="46039">MARTSRLPGFYKVTVPERRALVADVTGTEIGEIERSLEAGGLEAETADKFVENVLGTYALPFGVALNVRVNGKDYVVPMVVEEPSVVAAASNAAKMIRSGGGFQAEIDPPLMISQVQLTRVKDPFAAEQRILEKKQEIIALADRAIPGLIARGGGTQDIEVRRIGTKQDEMLVVHIIVDCRDAMGANLVNGVAEAVGDRLAELAHGKVGLRILSNLCDKRKVRVTCNIAALELATDEMDGDDVIDGIVNASRFAELDPYRAATHNKGIMNGIDAVVIATGNDWRAVEAGCHAFAARSGHYAPLATWRRESEGLPSLVGHIEVPMSLGTVGGTLRVHPAARLALRMLGNPGAGDLAAIAASVGLASNLAAVRALATDGIQRGHMALHARSVAIAAGAEGSVVERVAAMIVEARDITLEAAKRALVLLTDGGEGATLVED</sequence>
<dbReference type="InterPro" id="IPR023076">
    <property type="entry name" value="HMG_CoA_Rdtase_CS"/>
</dbReference>
<organism evidence="4 5">
    <name type="scientific">Pendulispora brunnea</name>
    <dbReference type="NCBI Taxonomy" id="2905690"/>
    <lineage>
        <taxon>Bacteria</taxon>
        <taxon>Pseudomonadati</taxon>
        <taxon>Myxococcota</taxon>
        <taxon>Myxococcia</taxon>
        <taxon>Myxococcales</taxon>
        <taxon>Sorangiineae</taxon>
        <taxon>Pendulisporaceae</taxon>
        <taxon>Pendulispora</taxon>
    </lineage>
</organism>
<comment type="catalytic activity">
    <reaction evidence="3">
        <text>(R)-mevalonate + 2 NAD(+) + CoA = (3S)-3-hydroxy-3-methylglutaryl-CoA + 2 NADH + 2 H(+)</text>
        <dbReference type="Rhea" id="RHEA:14833"/>
        <dbReference type="ChEBI" id="CHEBI:15378"/>
        <dbReference type="ChEBI" id="CHEBI:36464"/>
        <dbReference type="ChEBI" id="CHEBI:43074"/>
        <dbReference type="ChEBI" id="CHEBI:57287"/>
        <dbReference type="ChEBI" id="CHEBI:57540"/>
        <dbReference type="ChEBI" id="CHEBI:57945"/>
        <dbReference type="EC" id="1.1.1.88"/>
    </reaction>
</comment>
<dbReference type="InterPro" id="IPR004553">
    <property type="entry name" value="HMG_CoA_Rdtase_bac-typ"/>
</dbReference>
<dbReference type="InterPro" id="IPR023074">
    <property type="entry name" value="HMG_CoA_Rdtase_cat_sf"/>
</dbReference>
<dbReference type="Proteomes" id="UP001379533">
    <property type="component" value="Chromosome"/>
</dbReference>
<dbReference type="PROSITE" id="PS01192">
    <property type="entry name" value="HMG_COA_REDUCTASE_3"/>
    <property type="match status" value="1"/>
</dbReference>
<dbReference type="NCBIfam" id="TIGR00532">
    <property type="entry name" value="HMG_CoA_R_NAD"/>
    <property type="match status" value="1"/>
</dbReference>
<dbReference type="InterPro" id="IPR002202">
    <property type="entry name" value="HMG_CoA_Rdtase"/>
</dbReference>
<keyword evidence="3" id="KW-0520">NAD</keyword>
<evidence type="ECO:0000313" key="5">
    <source>
        <dbReference type="Proteomes" id="UP001379533"/>
    </source>
</evidence>
<accession>A0ABZ2KT21</accession>
<dbReference type="EMBL" id="CP089982">
    <property type="protein sequence ID" value="WXA99456.1"/>
    <property type="molecule type" value="Genomic_DNA"/>
</dbReference>
<dbReference type="PANTHER" id="PTHR10572:SF24">
    <property type="entry name" value="3-HYDROXY-3-METHYLGLUTARYL-COENZYME A REDUCTASE"/>
    <property type="match status" value="1"/>
</dbReference>
<evidence type="ECO:0000256" key="1">
    <source>
        <dbReference type="ARBA" id="ARBA00007661"/>
    </source>
</evidence>
<proteinExistence type="inferred from homology"/>
<dbReference type="Pfam" id="PF00368">
    <property type="entry name" value="HMG-CoA_red"/>
    <property type="match status" value="1"/>
</dbReference>
<gene>
    <name evidence="4" type="ORF">LZC95_21880</name>
</gene>
<dbReference type="Gene3D" id="3.90.770.10">
    <property type="entry name" value="3-hydroxy-3-methylglutaryl-coenzyme A Reductase, Chain A, domain 2"/>
    <property type="match status" value="2"/>
</dbReference>
<comment type="similarity">
    <text evidence="1 3">Belongs to the HMG-CoA reductase family.</text>
</comment>
<dbReference type="PRINTS" id="PR00071">
    <property type="entry name" value="HMGCOARDTASE"/>
</dbReference>
<dbReference type="CDD" id="cd00644">
    <property type="entry name" value="HMG-CoA_reductase_classII"/>
    <property type="match status" value="1"/>
</dbReference>
<dbReference type="SUPFAM" id="SSF55035">
    <property type="entry name" value="NAD-binding domain of HMG-CoA reductase"/>
    <property type="match status" value="1"/>
</dbReference>
<dbReference type="InterPro" id="IPR009023">
    <property type="entry name" value="HMG_CoA_Rdtase_NAD(P)-bd_sf"/>
</dbReference>